<organism evidence="2 3">
    <name type="scientific">Nicotiana sylvestris</name>
    <name type="common">Wood tobacco</name>
    <name type="synonym">South American tobacco</name>
    <dbReference type="NCBI Taxonomy" id="4096"/>
    <lineage>
        <taxon>Eukaryota</taxon>
        <taxon>Viridiplantae</taxon>
        <taxon>Streptophyta</taxon>
        <taxon>Embryophyta</taxon>
        <taxon>Tracheophyta</taxon>
        <taxon>Spermatophyta</taxon>
        <taxon>Magnoliopsida</taxon>
        <taxon>eudicotyledons</taxon>
        <taxon>Gunneridae</taxon>
        <taxon>Pentapetalae</taxon>
        <taxon>asterids</taxon>
        <taxon>lamiids</taxon>
        <taxon>Solanales</taxon>
        <taxon>Solanaceae</taxon>
        <taxon>Nicotianoideae</taxon>
        <taxon>Nicotianeae</taxon>
        <taxon>Nicotiana</taxon>
    </lineage>
</organism>
<reference evidence="2" key="1">
    <citation type="journal article" date="2013" name="Genome Biol.">
        <title>Reference genomes and transcriptomes of Nicotiana sylvestris and Nicotiana tomentosiformis.</title>
        <authorList>
            <person name="Sierro N."/>
            <person name="Battey J.N."/>
            <person name="Ouadi S."/>
            <person name="Bovet L."/>
            <person name="Goepfert S."/>
            <person name="Bakaher N."/>
            <person name="Peitsch M.C."/>
            <person name="Ivanov N.V."/>
        </authorList>
    </citation>
    <scope>NUCLEOTIDE SEQUENCE [LARGE SCALE GENOMIC DNA]</scope>
</reference>
<evidence type="ECO:0000256" key="1">
    <source>
        <dbReference type="SAM" id="MobiDB-lite"/>
    </source>
</evidence>
<dbReference type="Proteomes" id="UP000189701">
    <property type="component" value="Unplaced"/>
</dbReference>
<reference evidence="3" key="2">
    <citation type="submission" date="2025-08" db="UniProtKB">
        <authorList>
            <consortium name="RefSeq"/>
        </authorList>
    </citation>
    <scope>IDENTIFICATION</scope>
    <source>
        <tissue evidence="3">Leaf</tissue>
    </source>
</reference>
<proteinExistence type="predicted"/>
<dbReference type="PANTHER" id="PTHR42648:SF31">
    <property type="entry name" value="RNA-DIRECTED DNA POLYMERASE"/>
    <property type="match status" value="1"/>
</dbReference>
<dbReference type="AlphaFoldDB" id="A0A1U7WM93"/>
<feature type="compositionally biased region" description="Polar residues" evidence="1">
    <location>
        <begin position="260"/>
        <end position="282"/>
    </location>
</feature>
<dbReference type="RefSeq" id="XP_009775380.1">
    <property type="nucleotide sequence ID" value="XM_009777078.1"/>
</dbReference>
<feature type="compositionally biased region" description="Polar residues" evidence="1">
    <location>
        <begin position="292"/>
        <end position="302"/>
    </location>
</feature>
<name>A0A1U7WM93_NICSY</name>
<dbReference type="GO" id="GO:0003676">
    <property type="term" value="F:nucleic acid binding"/>
    <property type="evidence" value="ECO:0007669"/>
    <property type="project" value="InterPro"/>
</dbReference>
<feature type="region of interest" description="Disordered" evidence="1">
    <location>
        <begin position="257"/>
        <end position="302"/>
    </location>
</feature>
<keyword evidence="2" id="KW-1185">Reference proteome</keyword>
<evidence type="ECO:0000313" key="2">
    <source>
        <dbReference type="Proteomes" id="UP000189701"/>
    </source>
</evidence>
<accession>A0A1U7WM93</accession>
<dbReference type="InterPro" id="IPR012337">
    <property type="entry name" value="RNaseH-like_sf"/>
</dbReference>
<dbReference type="Gene3D" id="3.30.420.10">
    <property type="entry name" value="Ribonuclease H-like superfamily/Ribonuclease H"/>
    <property type="match status" value="1"/>
</dbReference>
<sequence>MIVNVKGQRRNGSCGINASTGVDGNDATALLSSRGSNNGNNFGGGNTSYKTRTNYNYRRSALQCDYCKLKSHTRDKYYKLHGYLVDFKYRKKGDTPNTMLTMCVVQEIRELSSGKVIGIGREEDRLYILRNRGNSNSQQVIENKNVINKSSVNNLLKDYGIVHQSSCVYTPQQNGIAERRHPRHGKIFKVSGQSPFQKLFHRAPSLQYLRVFGSLCYATSVTRGDKFSPRAITNMSTGLSPMLHVLQLVEPDPSAVSAPLHSSLTSTSDPYASQLSPSSTIRDPSPHPVQLRRSSCTGKCRA</sequence>
<dbReference type="PANTHER" id="PTHR42648">
    <property type="entry name" value="TRANSPOSASE, PUTATIVE-RELATED"/>
    <property type="match status" value="1"/>
</dbReference>
<dbReference type="InterPro" id="IPR039537">
    <property type="entry name" value="Retrotran_Ty1/copia-like"/>
</dbReference>
<dbReference type="SUPFAM" id="SSF53098">
    <property type="entry name" value="Ribonuclease H-like"/>
    <property type="match status" value="1"/>
</dbReference>
<dbReference type="eggNOG" id="KOG0017">
    <property type="taxonomic scope" value="Eukaryota"/>
</dbReference>
<protein>
    <submittedName>
        <fullName evidence="3">Uncharacterized protein LOC104225307</fullName>
    </submittedName>
</protein>
<gene>
    <name evidence="3" type="primary">LOC104225307</name>
</gene>
<evidence type="ECO:0000313" key="3">
    <source>
        <dbReference type="RefSeq" id="XP_009775380.1"/>
    </source>
</evidence>
<dbReference type="InterPro" id="IPR036397">
    <property type="entry name" value="RNaseH_sf"/>
</dbReference>